<evidence type="ECO:0000313" key="7">
    <source>
        <dbReference type="EMBL" id="GCE63904.1"/>
    </source>
</evidence>
<organism evidence="7 8">
    <name type="scientific">Candidatus Mycoplasma haematohominis</name>
    <dbReference type="NCBI Taxonomy" id="1494318"/>
    <lineage>
        <taxon>Bacteria</taxon>
        <taxon>Bacillati</taxon>
        <taxon>Mycoplasmatota</taxon>
        <taxon>Mollicutes</taxon>
        <taxon>Mycoplasmataceae</taxon>
        <taxon>Mycoplasma</taxon>
    </lineage>
</organism>
<dbReference type="SUPFAM" id="SSF116734">
    <property type="entry name" value="DNA methylase specificity domain"/>
    <property type="match status" value="1"/>
</dbReference>
<dbReference type="InterPro" id="IPR000055">
    <property type="entry name" value="Restrct_endonuc_typeI_TRD"/>
</dbReference>
<evidence type="ECO:0000256" key="3">
    <source>
        <dbReference type="ARBA" id="ARBA00023125"/>
    </source>
</evidence>
<sequence length="231" mass="26614">MDAFRELVRELETELKLRKQQFEYYQEKLISDIDKSEFKKFGEFIEEIDSGGDIGKKHLNTGKDACVLCHEIGTTYKYCIEKCFSSIDGSLIKSKKWCFPGDLLITSGVLNPESIGSVCAYVNSNKCLIGTHLFVIRHNQNPKYLAYALSTWKIRQQIKKFATSGVATHIKKKDVQNLKIPLPSIEIQEKIVNQLEPLRELYENLEKGLPKEIELAKKRYKCYKELLINVS</sequence>
<evidence type="ECO:0000256" key="2">
    <source>
        <dbReference type="ARBA" id="ARBA00022747"/>
    </source>
</evidence>
<feature type="coiled-coil region" evidence="5">
    <location>
        <begin position="1"/>
        <end position="28"/>
    </location>
</feature>
<evidence type="ECO:0000259" key="6">
    <source>
        <dbReference type="Pfam" id="PF01420"/>
    </source>
</evidence>
<dbReference type="InterPro" id="IPR051212">
    <property type="entry name" value="Type-I_RE_S_subunit"/>
</dbReference>
<keyword evidence="5" id="KW-0175">Coiled coil</keyword>
<name>A0A478FS54_9MOLU</name>
<dbReference type="AlphaFoldDB" id="A0A478FS54"/>
<dbReference type="Proteomes" id="UP000324831">
    <property type="component" value="Unassembled WGS sequence"/>
</dbReference>
<dbReference type="Pfam" id="PF01420">
    <property type="entry name" value="Methylase_S"/>
    <property type="match status" value="1"/>
</dbReference>
<keyword evidence="2" id="KW-0680">Restriction system</keyword>
<comment type="subunit">
    <text evidence="4">The methyltransferase is composed of M and S polypeptides.</text>
</comment>
<evidence type="ECO:0000256" key="1">
    <source>
        <dbReference type="ARBA" id="ARBA00010923"/>
    </source>
</evidence>
<dbReference type="PANTHER" id="PTHR43140">
    <property type="entry name" value="TYPE-1 RESTRICTION ENZYME ECOKI SPECIFICITY PROTEIN"/>
    <property type="match status" value="1"/>
</dbReference>
<evidence type="ECO:0000256" key="4">
    <source>
        <dbReference type="ARBA" id="ARBA00038652"/>
    </source>
</evidence>
<dbReference type="InterPro" id="IPR044946">
    <property type="entry name" value="Restrct_endonuc_typeI_TRD_sf"/>
</dbReference>
<evidence type="ECO:0000313" key="8">
    <source>
        <dbReference type="Proteomes" id="UP000324831"/>
    </source>
</evidence>
<dbReference type="GO" id="GO:0003677">
    <property type="term" value="F:DNA binding"/>
    <property type="evidence" value="ECO:0007669"/>
    <property type="project" value="UniProtKB-KW"/>
</dbReference>
<evidence type="ECO:0000256" key="5">
    <source>
        <dbReference type="SAM" id="Coils"/>
    </source>
</evidence>
<accession>A0A478FS54</accession>
<dbReference type="PANTHER" id="PTHR43140:SF1">
    <property type="entry name" value="TYPE I RESTRICTION ENZYME ECOKI SPECIFICITY SUBUNIT"/>
    <property type="match status" value="1"/>
</dbReference>
<dbReference type="Gene3D" id="3.90.220.20">
    <property type="entry name" value="DNA methylase specificity domains"/>
    <property type="match status" value="1"/>
</dbReference>
<comment type="caution">
    <text evidence="7">The sequence shown here is derived from an EMBL/GenBank/DDBJ whole genome shotgun (WGS) entry which is preliminary data.</text>
</comment>
<dbReference type="GO" id="GO:0009307">
    <property type="term" value="P:DNA restriction-modification system"/>
    <property type="evidence" value="ECO:0007669"/>
    <property type="project" value="UniProtKB-KW"/>
</dbReference>
<comment type="similarity">
    <text evidence="1">Belongs to the type-I restriction system S methylase family.</text>
</comment>
<keyword evidence="3" id="KW-0238">DNA-binding</keyword>
<gene>
    <name evidence="7" type="ORF">MHSWG343_09110</name>
</gene>
<proteinExistence type="inferred from homology"/>
<protein>
    <submittedName>
        <fullName evidence="7">Putative type-1 restriction enzyme specificity protein MPN_089</fullName>
    </submittedName>
</protein>
<dbReference type="EMBL" id="BIMN01000006">
    <property type="protein sequence ID" value="GCE63904.1"/>
    <property type="molecule type" value="Genomic_DNA"/>
</dbReference>
<feature type="domain" description="Type I restriction modification DNA specificity" evidence="6">
    <location>
        <begin position="73"/>
        <end position="214"/>
    </location>
</feature>
<reference evidence="7 8" key="1">
    <citation type="submission" date="2019-01" db="EMBL/GenBank/DDBJ databases">
        <title>Draft genome sequences of Candidatus Mycoplasma haemohominis SWG34-3 identified from a patient with pyrexia, anemia and liver dysfunction.</title>
        <authorList>
            <person name="Sekizuka T."/>
            <person name="Hattori N."/>
            <person name="Katano H."/>
            <person name="Takuma T."/>
            <person name="Ito T."/>
            <person name="Arai N."/>
            <person name="Yanai R."/>
            <person name="Ishii S."/>
            <person name="Miura Y."/>
            <person name="Tokunaga T."/>
            <person name="Watanabe H."/>
            <person name="Nomura N."/>
            <person name="Eguchi J."/>
            <person name="Arai T."/>
            <person name="Hasegawa H."/>
            <person name="Nakamaki T."/>
            <person name="Wakita T."/>
            <person name="Niki Y."/>
            <person name="Kuroda M."/>
        </authorList>
    </citation>
    <scope>NUCLEOTIDE SEQUENCE [LARGE SCALE GENOMIC DNA]</scope>
    <source>
        <strain evidence="7">SWG34-3</strain>
    </source>
</reference>